<keyword evidence="8" id="KW-1185">Reference proteome</keyword>
<feature type="binding site" evidence="5">
    <location>
        <position position="173"/>
    </location>
    <ligand>
        <name>substrate</name>
    </ligand>
</feature>
<evidence type="ECO:0000256" key="1">
    <source>
        <dbReference type="ARBA" id="ARBA00022490"/>
    </source>
</evidence>
<protein>
    <recommendedName>
        <fullName evidence="5">Probable chorismate pyruvate-lyase</fullName>
        <shortName evidence="5">CL</shortName>
        <shortName evidence="5">CPL</shortName>
        <ecNumber evidence="5">4.1.3.40</ecNumber>
    </recommendedName>
</protein>
<comment type="subcellular location">
    <subcellularLocation>
        <location evidence="5">Cytoplasm</location>
    </subcellularLocation>
</comment>
<evidence type="ECO:0000256" key="6">
    <source>
        <dbReference type="SAM" id="MobiDB-lite"/>
    </source>
</evidence>
<feature type="binding site" evidence="5">
    <location>
        <position position="113"/>
    </location>
    <ligand>
        <name>substrate</name>
    </ligand>
</feature>
<dbReference type="EC" id="4.1.3.40" evidence="5"/>
<keyword evidence="2 5" id="KW-0831">Ubiquinone biosynthesis</keyword>
<name>A0ABW0JBN0_9BURK</name>
<dbReference type="PANTHER" id="PTHR38683">
    <property type="entry name" value="CHORISMATE PYRUVATE-LYASE"/>
    <property type="match status" value="1"/>
</dbReference>
<feature type="binding site" evidence="5">
    <location>
        <position position="75"/>
    </location>
    <ligand>
        <name>substrate</name>
    </ligand>
</feature>
<dbReference type="EMBL" id="JBHSMP010000019">
    <property type="protein sequence ID" value="MFC5430434.1"/>
    <property type="molecule type" value="Genomic_DNA"/>
</dbReference>
<dbReference type="Gene3D" id="3.40.1410.10">
    <property type="entry name" value="Chorismate lyase-like"/>
    <property type="match status" value="1"/>
</dbReference>
<dbReference type="SUPFAM" id="SSF64288">
    <property type="entry name" value="Chorismate lyase-like"/>
    <property type="match status" value="1"/>
</dbReference>
<evidence type="ECO:0000313" key="7">
    <source>
        <dbReference type="EMBL" id="MFC5430434.1"/>
    </source>
</evidence>
<dbReference type="PANTHER" id="PTHR38683:SF1">
    <property type="entry name" value="CHORISMATE PYRUVATE-LYASE"/>
    <property type="match status" value="1"/>
</dbReference>
<dbReference type="HAMAP" id="MF_01632">
    <property type="entry name" value="UbiC"/>
    <property type="match status" value="1"/>
</dbReference>
<feature type="compositionally biased region" description="Basic and acidic residues" evidence="6">
    <location>
        <begin position="200"/>
        <end position="209"/>
    </location>
</feature>
<comment type="similarity">
    <text evidence="5">Belongs to the UbiC family.</text>
</comment>
<comment type="caution">
    <text evidence="7">The sequence shown here is derived from an EMBL/GenBank/DDBJ whole genome shotgun (WGS) entry which is preliminary data.</text>
</comment>
<evidence type="ECO:0000256" key="4">
    <source>
        <dbReference type="ARBA" id="ARBA00023317"/>
    </source>
</evidence>
<comment type="function">
    <text evidence="5">Removes the pyruvyl group from chorismate, with concomitant aromatization of the ring, to provide 4-hydroxybenzoate (4HB) for the ubiquinone pathway.</text>
</comment>
<evidence type="ECO:0000256" key="5">
    <source>
        <dbReference type="HAMAP-Rule" id="MF_01632"/>
    </source>
</evidence>
<comment type="pathway">
    <text evidence="5">Cofactor biosynthesis; ubiquinone biosynthesis.</text>
</comment>
<dbReference type="Proteomes" id="UP001596103">
    <property type="component" value="Unassembled WGS sequence"/>
</dbReference>
<comment type="catalytic activity">
    <reaction evidence="5">
        <text>chorismate = 4-hydroxybenzoate + pyruvate</text>
        <dbReference type="Rhea" id="RHEA:16505"/>
        <dbReference type="ChEBI" id="CHEBI:15361"/>
        <dbReference type="ChEBI" id="CHEBI:17879"/>
        <dbReference type="ChEBI" id="CHEBI:29748"/>
        <dbReference type="EC" id="4.1.3.40"/>
    </reaction>
</comment>
<keyword evidence="4 5" id="KW-0670">Pyruvate</keyword>
<organism evidence="7 8">
    <name type="scientific">Paraburkholderia denitrificans</name>
    <dbReference type="NCBI Taxonomy" id="694025"/>
    <lineage>
        <taxon>Bacteria</taxon>
        <taxon>Pseudomonadati</taxon>
        <taxon>Pseudomonadota</taxon>
        <taxon>Betaproteobacteria</taxon>
        <taxon>Burkholderiales</taxon>
        <taxon>Burkholderiaceae</taxon>
        <taxon>Paraburkholderia</taxon>
    </lineage>
</organism>
<evidence type="ECO:0000256" key="2">
    <source>
        <dbReference type="ARBA" id="ARBA00022688"/>
    </source>
</evidence>
<proteinExistence type="inferred from homology"/>
<comment type="caution">
    <text evidence="5">Lacks conserved residue(s) required for the propagation of feature annotation.</text>
</comment>
<dbReference type="InterPro" id="IPR007440">
    <property type="entry name" value="Chorismate--pyruvate_lyase"/>
</dbReference>
<dbReference type="RefSeq" id="WP_377712863.1">
    <property type="nucleotide sequence ID" value="NZ_JBHSMP010000019.1"/>
</dbReference>
<keyword evidence="1 5" id="KW-0963">Cytoplasm</keyword>
<evidence type="ECO:0000313" key="8">
    <source>
        <dbReference type="Proteomes" id="UP001596103"/>
    </source>
</evidence>
<reference evidence="8" key="1">
    <citation type="journal article" date="2019" name="Int. J. Syst. Evol. Microbiol.">
        <title>The Global Catalogue of Microorganisms (GCM) 10K type strain sequencing project: providing services to taxonomists for standard genome sequencing and annotation.</title>
        <authorList>
            <consortium name="The Broad Institute Genomics Platform"/>
            <consortium name="The Broad Institute Genome Sequencing Center for Infectious Disease"/>
            <person name="Wu L."/>
            <person name="Ma J."/>
        </authorList>
    </citation>
    <scope>NUCLEOTIDE SEQUENCE [LARGE SCALE GENOMIC DNA]</scope>
    <source>
        <strain evidence="8">CCUG 56042</strain>
    </source>
</reference>
<gene>
    <name evidence="5" type="primary">ubiC</name>
    <name evidence="7" type="ORF">ACFPTO_16725</name>
</gene>
<keyword evidence="3 5" id="KW-0456">Lyase</keyword>
<sequence length="223" mass="24437">MSIRFDAADAHWRVAPMPRFSADQKDWLTRGGSLTAHLRTLGHVEVRVTHEAVELPWPDECAALGLAPRASAWVREIVLVVDGVPFVAAHSATPLAASHGAWRAMRSLRTRPLAELLYRDSGVARSALVSRRVNARHALHALAANAAPGWVPHAYAARRSVFERYGAPLLVTECMLPALWARLAHAARTAHVDRVVHTGRERGPLDHTASRVHAAQREVSASR</sequence>
<evidence type="ECO:0000256" key="3">
    <source>
        <dbReference type="ARBA" id="ARBA00023239"/>
    </source>
</evidence>
<feature type="region of interest" description="Disordered" evidence="6">
    <location>
        <begin position="200"/>
        <end position="223"/>
    </location>
</feature>
<dbReference type="InterPro" id="IPR028978">
    <property type="entry name" value="Chorismate_lyase_/UTRA_dom_sf"/>
</dbReference>
<accession>A0ABW0JBN0</accession>
<dbReference type="GO" id="GO:0016829">
    <property type="term" value="F:lyase activity"/>
    <property type="evidence" value="ECO:0007669"/>
    <property type="project" value="UniProtKB-KW"/>
</dbReference>
<dbReference type="Pfam" id="PF04345">
    <property type="entry name" value="Chor_lyase"/>
    <property type="match status" value="1"/>
</dbReference>